<organism evidence="4 5">
    <name type="scientific">Saxophila tyrrhenica</name>
    <dbReference type="NCBI Taxonomy" id="1690608"/>
    <lineage>
        <taxon>Eukaryota</taxon>
        <taxon>Fungi</taxon>
        <taxon>Dikarya</taxon>
        <taxon>Ascomycota</taxon>
        <taxon>Pezizomycotina</taxon>
        <taxon>Dothideomycetes</taxon>
        <taxon>Dothideomycetidae</taxon>
        <taxon>Mycosphaerellales</taxon>
        <taxon>Extremaceae</taxon>
        <taxon>Saxophila</taxon>
    </lineage>
</organism>
<dbReference type="SUPFAM" id="SSF51735">
    <property type="entry name" value="NAD(P)-binding Rossmann-fold domains"/>
    <property type="match status" value="1"/>
</dbReference>
<sequence>MRFLVLGASGRTGQLVVDDALKRGHQVTALVRTASSMKPRDDLTIVEGTPMQQDDIAKALNSTPSQDPISAVVVTLNAPRASDSPFAKPLAPPNFIRDCVRNISAVMAKQNVKRLVMMSAFGIGSSETQLPLVTKLLFRHSNMSYQMNDHHATDAEIRSNDTLSWTLVRPVMLKEGDAAPVKEFGEFGKGAGLLSGITRASVAEFMLLYTAISLIMDRPNNSESAGFVEISSQPTKRRQILTPDSDQPQDKRQKPGGLTLNSNATHALKHLLRDDPNSELRAGDARRVVGAVLNESSVTKEDAFAALIAHPLLKGCDDTDHVMRVRRELASCYAGSVIRTLWGQISPLFDTSSRNLTIAAGTTTDHKLELFISPIAMPTPQTNDGLQVETAPEKTKAAMKTPKVAENTKKDTRSSVAASSSSQGQAKANNSRRRKDGRTPRSTAVVGSIEPAGAEKIKTESVSDSDSLSDGDYQD</sequence>
<evidence type="ECO:0000313" key="5">
    <source>
        <dbReference type="Proteomes" id="UP001337655"/>
    </source>
</evidence>
<dbReference type="PANTHER" id="PTHR15020:SF50">
    <property type="entry name" value="UPF0659 PROTEIN YMR090W"/>
    <property type="match status" value="1"/>
</dbReference>
<feature type="region of interest" description="Disordered" evidence="2">
    <location>
        <begin position="229"/>
        <end position="260"/>
    </location>
</feature>
<dbReference type="EMBL" id="JAVRRT010000003">
    <property type="protein sequence ID" value="KAK5173338.1"/>
    <property type="molecule type" value="Genomic_DNA"/>
</dbReference>
<feature type="domain" description="NAD(P)-binding" evidence="3">
    <location>
        <begin position="7"/>
        <end position="207"/>
    </location>
</feature>
<feature type="compositionally biased region" description="Low complexity" evidence="2">
    <location>
        <begin position="414"/>
        <end position="429"/>
    </location>
</feature>
<comment type="similarity">
    <text evidence="1">Belongs to the avfA family.</text>
</comment>
<feature type="region of interest" description="Disordered" evidence="2">
    <location>
        <begin position="376"/>
        <end position="475"/>
    </location>
</feature>
<evidence type="ECO:0000313" key="4">
    <source>
        <dbReference type="EMBL" id="KAK5173338.1"/>
    </source>
</evidence>
<evidence type="ECO:0000256" key="2">
    <source>
        <dbReference type="SAM" id="MobiDB-lite"/>
    </source>
</evidence>
<dbReference type="Proteomes" id="UP001337655">
    <property type="component" value="Unassembled WGS sequence"/>
</dbReference>
<protein>
    <recommendedName>
        <fullName evidence="3">NAD(P)-binding domain-containing protein</fullName>
    </recommendedName>
</protein>
<dbReference type="Gene3D" id="3.40.50.720">
    <property type="entry name" value="NAD(P)-binding Rossmann-like Domain"/>
    <property type="match status" value="1"/>
</dbReference>
<dbReference type="InterPro" id="IPR016040">
    <property type="entry name" value="NAD(P)-bd_dom"/>
</dbReference>
<evidence type="ECO:0000259" key="3">
    <source>
        <dbReference type="Pfam" id="PF13460"/>
    </source>
</evidence>
<name>A0AAV9PKW6_9PEZI</name>
<dbReference type="InterPro" id="IPR036291">
    <property type="entry name" value="NAD(P)-bd_dom_sf"/>
</dbReference>
<proteinExistence type="inferred from homology"/>
<dbReference type="PANTHER" id="PTHR15020">
    <property type="entry name" value="FLAVIN REDUCTASE-RELATED"/>
    <property type="match status" value="1"/>
</dbReference>
<keyword evidence="5" id="KW-1185">Reference proteome</keyword>
<dbReference type="GeneID" id="89923366"/>
<reference evidence="4 5" key="1">
    <citation type="submission" date="2023-08" db="EMBL/GenBank/DDBJ databases">
        <title>Black Yeasts Isolated from many extreme environments.</title>
        <authorList>
            <person name="Coleine C."/>
            <person name="Stajich J.E."/>
            <person name="Selbmann L."/>
        </authorList>
    </citation>
    <scope>NUCLEOTIDE SEQUENCE [LARGE SCALE GENOMIC DNA]</scope>
    <source>
        <strain evidence="4 5">CCFEE 5935</strain>
    </source>
</reference>
<dbReference type="RefSeq" id="XP_064662033.1">
    <property type="nucleotide sequence ID" value="XM_064799278.1"/>
</dbReference>
<accession>A0AAV9PKW6</accession>
<evidence type="ECO:0000256" key="1">
    <source>
        <dbReference type="ARBA" id="ARBA00038376"/>
    </source>
</evidence>
<gene>
    <name evidence="4" type="ORF">LTR77_002019</name>
</gene>
<dbReference type="AlphaFoldDB" id="A0AAV9PKW6"/>
<dbReference type="Pfam" id="PF13460">
    <property type="entry name" value="NAD_binding_10"/>
    <property type="match status" value="1"/>
</dbReference>
<comment type="caution">
    <text evidence="4">The sequence shown here is derived from an EMBL/GenBank/DDBJ whole genome shotgun (WGS) entry which is preliminary data.</text>
</comment>